<dbReference type="GO" id="GO:0008170">
    <property type="term" value="F:N-methyltransferase activity"/>
    <property type="evidence" value="ECO:0007669"/>
    <property type="project" value="UniProtKB-ARBA"/>
</dbReference>
<protein>
    <submittedName>
        <fullName evidence="7">Protein msta, isoform A</fullName>
    </submittedName>
</protein>
<feature type="domain" description="MYND-type" evidence="6">
    <location>
        <begin position="6"/>
        <end position="42"/>
    </location>
</feature>
<dbReference type="EMBL" id="HBUF01029157">
    <property type="protein sequence ID" value="CAG6614032.1"/>
    <property type="molecule type" value="Transcribed_RNA"/>
</dbReference>
<dbReference type="InterPro" id="IPR002893">
    <property type="entry name" value="Znf_MYND"/>
</dbReference>
<keyword evidence="2 4" id="KW-0863">Zinc-finger</keyword>
<evidence type="ECO:0000259" key="6">
    <source>
        <dbReference type="PROSITE" id="PS50865"/>
    </source>
</evidence>
<dbReference type="EMBL" id="HBUF01029159">
    <property type="protein sequence ID" value="CAG6614034.1"/>
    <property type="molecule type" value="Transcribed_RNA"/>
</dbReference>
<dbReference type="PROSITE" id="PS50280">
    <property type="entry name" value="SET"/>
    <property type="match status" value="1"/>
</dbReference>
<dbReference type="GO" id="GO:0008270">
    <property type="term" value="F:zinc ion binding"/>
    <property type="evidence" value="ECO:0007669"/>
    <property type="project" value="UniProtKB-KW"/>
</dbReference>
<dbReference type="GO" id="GO:0008757">
    <property type="term" value="F:S-adenosylmethionine-dependent methyltransferase activity"/>
    <property type="evidence" value="ECO:0007669"/>
    <property type="project" value="UniProtKB-ARBA"/>
</dbReference>
<dbReference type="AlphaFoldDB" id="A0A8D8PUP8"/>
<dbReference type="PROSITE" id="PS50865">
    <property type="entry name" value="ZF_MYND_2"/>
    <property type="match status" value="1"/>
</dbReference>
<dbReference type="EMBL" id="HBUF01518680">
    <property type="protein sequence ID" value="CAG6748363.1"/>
    <property type="molecule type" value="Transcribed_RNA"/>
</dbReference>
<dbReference type="InterPro" id="IPR001214">
    <property type="entry name" value="SET_dom"/>
</dbReference>
<feature type="domain" description="SET" evidence="5">
    <location>
        <begin position="43"/>
        <end position="286"/>
    </location>
</feature>
<dbReference type="InterPro" id="IPR046341">
    <property type="entry name" value="SET_dom_sf"/>
</dbReference>
<evidence type="ECO:0000259" key="5">
    <source>
        <dbReference type="PROSITE" id="PS50280"/>
    </source>
</evidence>
<dbReference type="PROSITE" id="PS01360">
    <property type="entry name" value="ZF_MYND_1"/>
    <property type="match status" value="1"/>
</dbReference>
<dbReference type="InterPro" id="IPR053010">
    <property type="entry name" value="SET_SmydA-8"/>
</dbReference>
<dbReference type="GO" id="GO:0008276">
    <property type="term" value="F:protein methyltransferase activity"/>
    <property type="evidence" value="ECO:0007669"/>
    <property type="project" value="UniProtKB-ARBA"/>
</dbReference>
<evidence type="ECO:0000256" key="2">
    <source>
        <dbReference type="ARBA" id="ARBA00022771"/>
    </source>
</evidence>
<evidence type="ECO:0000313" key="7">
    <source>
        <dbReference type="EMBL" id="CAG6614033.1"/>
    </source>
</evidence>
<dbReference type="Gene3D" id="6.10.140.2220">
    <property type="match status" value="2"/>
</dbReference>
<keyword evidence="1" id="KW-0479">Metal-binding</keyword>
<evidence type="ECO:0000256" key="1">
    <source>
        <dbReference type="ARBA" id="ARBA00022723"/>
    </source>
</evidence>
<accession>A0A8D8PUP8</accession>
<dbReference type="Gene3D" id="2.170.270.10">
    <property type="entry name" value="SET domain"/>
    <property type="match status" value="1"/>
</dbReference>
<dbReference type="PANTHER" id="PTHR46455:SF1">
    <property type="entry name" value="SET AND MYND DOMAIN CONTAINING, ARTHROPOD-SPECIFIC, MEMBER 2"/>
    <property type="match status" value="1"/>
</dbReference>
<organism evidence="7">
    <name type="scientific">Cacopsylla melanoneura</name>
    <dbReference type="NCBI Taxonomy" id="428564"/>
    <lineage>
        <taxon>Eukaryota</taxon>
        <taxon>Metazoa</taxon>
        <taxon>Ecdysozoa</taxon>
        <taxon>Arthropoda</taxon>
        <taxon>Hexapoda</taxon>
        <taxon>Insecta</taxon>
        <taxon>Pterygota</taxon>
        <taxon>Neoptera</taxon>
        <taxon>Paraneoptera</taxon>
        <taxon>Hemiptera</taxon>
        <taxon>Sternorrhyncha</taxon>
        <taxon>Psylloidea</taxon>
        <taxon>Psyllidae</taxon>
        <taxon>Psyllinae</taxon>
        <taxon>Cacopsylla</taxon>
    </lineage>
</organism>
<dbReference type="EMBL" id="HBUF01029160">
    <property type="protein sequence ID" value="CAG6614035.1"/>
    <property type="molecule type" value="Transcribed_RNA"/>
</dbReference>
<dbReference type="Pfam" id="PF00856">
    <property type="entry name" value="SET"/>
    <property type="match status" value="1"/>
</dbReference>
<dbReference type="EMBL" id="HBUF01029158">
    <property type="protein sequence ID" value="CAG6614033.1"/>
    <property type="molecule type" value="Transcribed_RNA"/>
</dbReference>
<dbReference type="Pfam" id="PF01753">
    <property type="entry name" value="zf-MYND"/>
    <property type="match status" value="1"/>
</dbReference>
<proteinExistence type="predicted"/>
<dbReference type="PANTHER" id="PTHR46455">
    <property type="entry name" value="SET AND MYND DOMAIN CONTAINING, ARTHROPOD-SPECIFIC, MEMBER 4, ISOFORM A"/>
    <property type="match status" value="1"/>
</dbReference>
<reference evidence="7" key="1">
    <citation type="submission" date="2021-05" db="EMBL/GenBank/DDBJ databases">
        <authorList>
            <person name="Alioto T."/>
            <person name="Alioto T."/>
            <person name="Gomez Garrido J."/>
        </authorList>
    </citation>
    <scope>NUCLEOTIDE SEQUENCE</scope>
</reference>
<dbReference type="SUPFAM" id="SSF82199">
    <property type="entry name" value="SET domain"/>
    <property type="match status" value="1"/>
</dbReference>
<keyword evidence="3" id="KW-0862">Zinc</keyword>
<sequence>MDLGQCSVCHVTASLKCAGCNQVFYCGKSHQKQHWKDHKPSCSKYKVVRSDTLGRYLIATKDIIEGEIIFEEKPLVVGPKASCAPVCLGCHRTLKPSAMEENEPLTFYKCPDCGWPLCAPRCKKLPSHQKECKVMKDKKYLSNIEYETDSKKEPGYCCIAPLRCLLLDKAQLDQLLTLDSHLNERINSKLYEIYRTNVLGFIKNRLMMNVEEELVLRIAGILDTNTFDIRRRVGNIRIRGIYMKAAMMSHNCKPNTKHVIMDEDFTFQLRALVKIKKGEIISTTYTQTFWGTLDRRLHLKMSKCFDCTCDRCQNPTEYETYLGGILCSRCKNHVISTNPLDNVAKWKCIMCSHSLSAKQIAMGNESIKSELATLDKTQPEPLERFLEKFQDRDSVLHARNQHIVQAKLTLLQIYEMGLEELSEERLLKKINISKDLLDVLSILEPGITKLKAKLLYDLQAGIVLLTKIQYEQDQLSLEEAKEKCEQAMDYLAESTEIIKTEPDLSTLLIEKAESLSKIFQ</sequence>
<dbReference type="EMBL" id="HBUF01518682">
    <property type="protein sequence ID" value="CAG6748365.1"/>
    <property type="molecule type" value="Transcribed_RNA"/>
</dbReference>
<evidence type="ECO:0000256" key="3">
    <source>
        <dbReference type="ARBA" id="ARBA00022833"/>
    </source>
</evidence>
<dbReference type="Gene3D" id="1.10.220.160">
    <property type="match status" value="1"/>
</dbReference>
<name>A0A8D8PUP8_9HEMI</name>
<dbReference type="CDD" id="cd20071">
    <property type="entry name" value="SET_SMYD"/>
    <property type="match status" value="1"/>
</dbReference>
<dbReference type="SMART" id="SM00317">
    <property type="entry name" value="SET"/>
    <property type="match status" value="1"/>
</dbReference>
<dbReference type="SUPFAM" id="SSF144232">
    <property type="entry name" value="HIT/MYND zinc finger-like"/>
    <property type="match status" value="1"/>
</dbReference>
<evidence type="ECO:0000256" key="4">
    <source>
        <dbReference type="PROSITE-ProRule" id="PRU00134"/>
    </source>
</evidence>